<name>A0A327R931_9BACT</name>
<sequence length="60" mass="6613">MKKLLLAILAISFTTFTLSSCVHTYETRGNSGKVPPGQMKKRTGSKSAKPYAPGQQKKHY</sequence>
<dbReference type="EMBL" id="QLLL01000001">
    <property type="protein sequence ID" value="RAJ10427.1"/>
    <property type="molecule type" value="Genomic_DNA"/>
</dbReference>
<accession>A0A327R931</accession>
<organism evidence="3 4">
    <name type="scientific">Chitinophaga skermanii</name>
    <dbReference type="NCBI Taxonomy" id="331697"/>
    <lineage>
        <taxon>Bacteria</taxon>
        <taxon>Pseudomonadati</taxon>
        <taxon>Bacteroidota</taxon>
        <taxon>Chitinophagia</taxon>
        <taxon>Chitinophagales</taxon>
        <taxon>Chitinophagaceae</taxon>
        <taxon>Chitinophaga</taxon>
    </lineage>
</organism>
<protein>
    <recommendedName>
        <fullName evidence="5">Quinol oxidase subunit 4</fullName>
    </recommendedName>
</protein>
<proteinExistence type="predicted"/>
<feature type="signal peptide" evidence="2">
    <location>
        <begin position="1"/>
        <end position="24"/>
    </location>
</feature>
<evidence type="ECO:0008006" key="5">
    <source>
        <dbReference type="Google" id="ProtNLM"/>
    </source>
</evidence>
<evidence type="ECO:0000256" key="1">
    <source>
        <dbReference type="SAM" id="MobiDB-lite"/>
    </source>
</evidence>
<evidence type="ECO:0000313" key="4">
    <source>
        <dbReference type="Proteomes" id="UP000249547"/>
    </source>
</evidence>
<gene>
    <name evidence="3" type="ORF">LX64_00029</name>
</gene>
<feature type="region of interest" description="Disordered" evidence="1">
    <location>
        <begin position="26"/>
        <end position="60"/>
    </location>
</feature>
<feature type="chain" id="PRO_5016402076" description="Quinol oxidase subunit 4" evidence="2">
    <location>
        <begin position="25"/>
        <end position="60"/>
    </location>
</feature>
<evidence type="ECO:0000313" key="3">
    <source>
        <dbReference type="EMBL" id="RAJ10427.1"/>
    </source>
</evidence>
<keyword evidence="2" id="KW-0732">Signal</keyword>
<dbReference type="PROSITE" id="PS51257">
    <property type="entry name" value="PROKAR_LIPOPROTEIN"/>
    <property type="match status" value="1"/>
</dbReference>
<comment type="caution">
    <text evidence="3">The sequence shown here is derived from an EMBL/GenBank/DDBJ whole genome shotgun (WGS) entry which is preliminary data.</text>
</comment>
<keyword evidence="4" id="KW-1185">Reference proteome</keyword>
<dbReference type="Proteomes" id="UP000249547">
    <property type="component" value="Unassembled WGS sequence"/>
</dbReference>
<reference evidence="3 4" key="1">
    <citation type="submission" date="2018-06" db="EMBL/GenBank/DDBJ databases">
        <title>Genomic Encyclopedia of Archaeal and Bacterial Type Strains, Phase II (KMG-II): from individual species to whole genera.</title>
        <authorList>
            <person name="Goeker M."/>
        </authorList>
    </citation>
    <scope>NUCLEOTIDE SEQUENCE [LARGE SCALE GENOMIC DNA]</scope>
    <source>
        <strain evidence="3 4">DSM 23857</strain>
    </source>
</reference>
<evidence type="ECO:0000256" key="2">
    <source>
        <dbReference type="SAM" id="SignalP"/>
    </source>
</evidence>
<dbReference type="AlphaFoldDB" id="A0A327R931"/>